<evidence type="ECO:0000256" key="5">
    <source>
        <dbReference type="ARBA" id="ARBA00023136"/>
    </source>
</evidence>
<feature type="transmembrane region" description="Helical" evidence="6">
    <location>
        <begin position="30"/>
        <end position="51"/>
    </location>
</feature>
<keyword evidence="5 6" id="KW-0472">Membrane</keyword>
<proteinExistence type="predicted"/>
<evidence type="ECO:0000313" key="7">
    <source>
        <dbReference type="EMBL" id="CDQ38133.1"/>
    </source>
</evidence>
<feature type="transmembrane region" description="Helical" evidence="6">
    <location>
        <begin position="7"/>
        <end position="24"/>
    </location>
</feature>
<evidence type="ECO:0000313" key="8">
    <source>
        <dbReference type="Proteomes" id="UP000028875"/>
    </source>
</evidence>
<dbReference type="OrthoDB" id="3176438at2"/>
<feature type="transmembrane region" description="Helical" evidence="6">
    <location>
        <begin position="63"/>
        <end position="84"/>
    </location>
</feature>
<evidence type="ECO:0000256" key="1">
    <source>
        <dbReference type="ARBA" id="ARBA00004651"/>
    </source>
</evidence>
<comment type="caution">
    <text evidence="7">The sequence shown here is derived from an EMBL/GenBank/DDBJ whole genome shotgun (WGS) entry which is preliminary data.</text>
</comment>
<dbReference type="RefSeq" id="WP_021289993.1">
    <property type="nucleotide sequence ID" value="NZ_BNER01000001.1"/>
</dbReference>
<reference evidence="7 8" key="1">
    <citation type="submission" date="2014-03" db="EMBL/GenBank/DDBJ databases">
        <authorList>
            <person name="Urmite Genomes U."/>
        </authorList>
    </citation>
    <scope>NUCLEOTIDE SEQUENCE [LARGE SCALE GENOMIC DNA]</scope>
    <source>
        <strain evidence="7 8">Vm-5</strain>
    </source>
</reference>
<keyword evidence="8" id="KW-1185">Reference proteome</keyword>
<keyword evidence="4 6" id="KW-1133">Transmembrane helix</keyword>
<protein>
    <submittedName>
        <fullName evidence="7">Holin-like protein CidA</fullName>
    </submittedName>
</protein>
<dbReference type="PANTHER" id="PTHR33931:SF2">
    <property type="entry name" value="HOLIN-LIKE PROTEIN CIDA"/>
    <property type="match status" value="1"/>
</dbReference>
<dbReference type="InterPro" id="IPR005538">
    <property type="entry name" value="LrgA/CidA"/>
</dbReference>
<feature type="transmembrane region" description="Helical" evidence="6">
    <location>
        <begin position="90"/>
        <end position="115"/>
    </location>
</feature>
<keyword evidence="2" id="KW-1003">Cell membrane</keyword>
<dbReference type="EMBL" id="CCDP010000001">
    <property type="protein sequence ID" value="CDQ38133.1"/>
    <property type="molecule type" value="Genomic_DNA"/>
</dbReference>
<sequence>MVKLGKIAVHICLLYLIFLLGNWIEHTLGLFIPGSVIGMLILFLLLITNIIQVSWIAEGANFIVKNLAFFFIPVTVGVLNYYQLFSGKGFLLIIIVLISTIFVMAGSGIVSQWLVRRKEYKHE</sequence>
<dbReference type="GO" id="GO:0005886">
    <property type="term" value="C:plasma membrane"/>
    <property type="evidence" value="ECO:0007669"/>
    <property type="project" value="UniProtKB-SubCell"/>
</dbReference>
<dbReference type="NCBIfam" id="NF002460">
    <property type="entry name" value="PRK01658.1"/>
    <property type="match status" value="1"/>
</dbReference>
<dbReference type="PANTHER" id="PTHR33931">
    <property type="entry name" value="HOLIN-LIKE PROTEIN CIDA-RELATED"/>
    <property type="match status" value="1"/>
</dbReference>
<evidence type="ECO:0000256" key="2">
    <source>
        <dbReference type="ARBA" id="ARBA00022475"/>
    </source>
</evidence>
<name>A0A024Q6I0_9BACI</name>
<evidence type="ECO:0000256" key="6">
    <source>
        <dbReference type="SAM" id="Phobius"/>
    </source>
</evidence>
<accession>A0A024Q6I0</accession>
<evidence type="ECO:0000256" key="3">
    <source>
        <dbReference type="ARBA" id="ARBA00022692"/>
    </source>
</evidence>
<dbReference type="STRING" id="1462526.BN990_00400"/>
<keyword evidence="3 6" id="KW-0812">Transmembrane</keyword>
<dbReference type="Pfam" id="PF03788">
    <property type="entry name" value="LrgA"/>
    <property type="match status" value="1"/>
</dbReference>
<organism evidence="7 8">
    <name type="scientific">Virgibacillus massiliensis</name>
    <dbReference type="NCBI Taxonomy" id="1462526"/>
    <lineage>
        <taxon>Bacteria</taxon>
        <taxon>Bacillati</taxon>
        <taxon>Bacillota</taxon>
        <taxon>Bacilli</taxon>
        <taxon>Bacillales</taxon>
        <taxon>Bacillaceae</taxon>
        <taxon>Virgibacillus</taxon>
    </lineage>
</organism>
<dbReference type="Proteomes" id="UP000028875">
    <property type="component" value="Unassembled WGS sequence"/>
</dbReference>
<dbReference type="eggNOG" id="COG1380">
    <property type="taxonomic scope" value="Bacteria"/>
</dbReference>
<gene>
    <name evidence="7" type="primary">cidA</name>
    <name evidence="7" type="ORF">BN990_00400</name>
</gene>
<dbReference type="AlphaFoldDB" id="A0A024Q6I0"/>
<comment type="subcellular location">
    <subcellularLocation>
        <location evidence="1">Cell membrane</location>
        <topology evidence="1">Multi-pass membrane protein</topology>
    </subcellularLocation>
</comment>
<reference evidence="8" key="2">
    <citation type="submission" date="2014-05" db="EMBL/GenBank/DDBJ databases">
        <title>Draft genome sequence of Virgibacillus massiliensis Vm-5.</title>
        <authorList>
            <person name="Khelaifia S."/>
            <person name="Croce O."/>
            <person name="Lagier J.C."/>
            <person name="Raoult D."/>
        </authorList>
    </citation>
    <scope>NUCLEOTIDE SEQUENCE [LARGE SCALE GENOMIC DNA]</scope>
    <source>
        <strain evidence="8">Vm-5</strain>
    </source>
</reference>
<evidence type="ECO:0000256" key="4">
    <source>
        <dbReference type="ARBA" id="ARBA00022989"/>
    </source>
</evidence>